<dbReference type="OrthoDB" id="1904403at2"/>
<keyword evidence="2" id="KW-1185">Reference proteome</keyword>
<sequence length="347" mass="39865">MEDSFFIYNYKRNMIVRSILFSIALFFSLSILFSGLSLFNKNYTSPLIIDDSLSYSSSNLKDKYIKINLNDIRALNVSEYVRSSNLGIKVGEFDNSNYVALCFNNKILIADLSDSDFEEFVKQSPSSYTLRGVVKCLNEDKLSLIKNNLKELGFSDAQLNSLVFKNYVQAMSPLQSASQPIIISLIIFALSFTLFIHISIQNSKMLNSLNGFSNVYPDLIYEEIDAELLCESVYINDSIMITEHYLVILSDLLVAAIPLSELVWVYKKPDKMYKDRHLIKRHRIFFMLSNKVCCSINFYNSDDSFEELLSHISSQCPTTILGYSHDVDDSIKNDSKEFFDKWSHMQI</sequence>
<evidence type="ECO:0000313" key="1">
    <source>
        <dbReference type="EMBL" id="SFG15507.1"/>
    </source>
</evidence>
<evidence type="ECO:0000313" key="2">
    <source>
        <dbReference type="Proteomes" id="UP000182135"/>
    </source>
</evidence>
<accession>A0A1I2PNB3</accession>
<dbReference type="eggNOG" id="ENOG5030G8I">
    <property type="taxonomic scope" value="Bacteria"/>
</dbReference>
<organism evidence="1 2">
    <name type="scientific">Clostridium cadaveris</name>
    <dbReference type="NCBI Taxonomy" id="1529"/>
    <lineage>
        <taxon>Bacteria</taxon>
        <taxon>Bacillati</taxon>
        <taxon>Bacillota</taxon>
        <taxon>Clostridia</taxon>
        <taxon>Eubacteriales</taxon>
        <taxon>Clostridiaceae</taxon>
        <taxon>Clostridium</taxon>
    </lineage>
</organism>
<proteinExistence type="predicted"/>
<reference evidence="1 2" key="1">
    <citation type="submission" date="2016-10" db="EMBL/GenBank/DDBJ databases">
        <authorList>
            <person name="de Groot N.N."/>
        </authorList>
    </citation>
    <scope>NUCLEOTIDE SEQUENCE [LARGE SCALE GENOMIC DNA]</scope>
    <source>
        <strain evidence="1 2">NLAE-zl-G419</strain>
    </source>
</reference>
<dbReference type="InterPro" id="IPR046555">
    <property type="entry name" value="DUF6709"/>
</dbReference>
<name>A0A1I2PNB3_9CLOT</name>
<dbReference type="Proteomes" id="UP000182135">
    <property type="component" value="Unassembled WGS sequence"/>
</dbReference>
<dbReference type="GeneID" id="90546039"/>
<dbReference type="AlphaFoldDB" id="A0A1I2PNB3"/>
<dbReference type="Pfam" id="PF20456">
    <property type="entry name" value="DUF6709"/>
    <property type="match status" value="1"/>
</dbReference>
<gene>
    <name evidence="1" type="ORF">SAMN04487885_12940</name>
</gene>
<dbReference type="RefSeq" id="WP_027637723.1">
    <property type="nucleotide sequence ID" value="NZ_BAAACD010000002.1"/>
</dbReference>
<protein>
    <submittedName>
        <fullName evidence="1">Uncharacterized protein</fullName>
    </submittedName>
</protein>
<dbReference type="EMBL" id="FOOE01000029">
    <property type="protein sequence ID" value="SFG15507.1"/>
    <property type="molecule type" value="Genomic_DNA"/>
</dbReference>